<comment type="caution">
    <text evidence="2">The sequence shown here is derived from an EMBL/GenBank/DDBJ whole genome shotgun (WGS) entry which is preliminary data.</text>
</comment>
<name>A0A4U1HYI2_9BURK</name>
<keyword evidence="3" id="KW-1185">Reference proteome</keyword>
<dbReference type="InterPro" id="IPR025333">
    <property type="entry name" value="DUF4239"/>
</dbReference>
<accession>A0A4U1HYI2</accession>
<organism evidence="2 3">
    <name type="scientific">Trinickia terrae</name>
    <dbReference type="NCBI Taxonomy" id="2571161"/>
    <lineage>
        <taxon>Bacteria</taxon>
        <taxon>Pseudomonadati</taxon>
        <taxon>Pseudomonadota</taxon>
        <taxon>Betaproteobacteria</taxon>
        <taxon>Burkholderiales</taxon>
        <taxon>Burkholderiaceae</taxon>
        <taxon>Trinickia</taxon>
    </lineage>
</organism>
<feature type="transmembrane region" description="Helical" evidence="1">
    <location>
        <begin position="243"/>
        <end position="266"/>
    </location>
</feature>
<gene>
    <name evidence="2" type="ORF">FAZ69_22225</name>
</gene>
<dbReference type="EMBL" id="SWJE01000012">
    <property type="protein sequence ID" value="TKC86023.1"/>
    <property type="molecule type" value="Genomic_DNA"/>
</dbReference>
<keyword evidence="1" id="KW-1133">Transmembrane helix</keyword>
<evidence type="ECO:0000313" key="3">
    <source>
        <dbReference type="Proteomes" id="UP000305539"/>
    </source>
</evidence>
<dbReference type="OrthoDB" id="8595256at2"/>
<feature type="transmembrane region" description="Helical" evidence="1">
    <location>
        <begin position="79"/>
        <end position="99"/>
    </location>
</feature>
<keyword evidence="1" id="KW-0812">Transmembrane</keyword>
<protein>
    <submittedName>
        <fullName evidence="2">DUF4239 domain-containing protein</fullName>
    </submittedName>
</protein>
<proteinExistence type="predicted"/>
<keyword evidence="1" id="KW-0472">Membrane</keyword>
<dbReference type="Proteomes" id="UP000305539">
    <property type="component" value="Unassembled WGS sequence"/>
</dbReference>
<feature type="transmembrane region" description="Helical" evidence="1">
    <location>
        <begin position="219"/>
        <end position="236"/>
    </location>
</feature>
<dbReference type="AlphaFoldDB" id="A0A4U1HYI2"/>
<feature type="transmembrane region" description="Helical" evidence="1">
    <location>
        <begin position="45"/>
        <end position="67"/>
    </location>
</feature>
<evidence type="ECO:0000256" key="1">
    <source>
        <dbReference type="SAM" id="Phobius"/>
    </source>
</evidence>
<dbReference type="Pfam" id="PF14023">
    <property type="entry name" value="Bestrophin-like"/>
    <property type="match status" value="1"/>
</dbReference>
<evidence type="ECO:0000313" key="2">
    <source>
        <dbReference type="EMBL" id="TKC86023.1"/>
    </source>
</evidence>
<reference evidence="2 3" key="1">
    <citation type="submission" date="2019-04" db="EMBL/GenBank/DDBJ databases">
        <title>Trinickia sp. 7GSK02, isolated from subtropical forest soil.</title>
        <authorList>
            <person name="Gao Z.-H."/>
            <person name="Qiu L.-H."/>
        </authorList>
    </citation>
    <scope>NUCLEOTIDE SEQUENCE [LARGE SCALE GENOMIC DNA]</scope>
    <source>
        <strain evidence="2 3">7GSK02</strain>
    </source>
</reference>
<sequence>MTQRSPHSNEQQLEQRKCAFRLERPFSRSPTMLIKFISMPSGLQFVGWAGLGLLMTAAGHVLVRKLIQPPDTHAHNGELGTIIAVVGIFFGLIIATMLARAVSHFDAAVESASHEASLSAALYRDAAQGSPELAKRVQGPLLRYLESVVQTEWPRQSGGLDVAPESSSLAAISRALGDYQPDTPKQLAYLNMTQRQLDALYAARHARLANGDMTIPGEIWAVKLVGQMTLIVFGWLMRIQNKLMHFLLVAGIAVSVSIVLAATLIYDTPFYGDISVSDAPYRQAMRDIETSALAY</sequence>